<reference evidence="2 3" key="1">
    <citation type="submission" date="2017-08" db="EMBL/GenBank/DDBJ databases">
        <title>Reclassification of Bisgaard taxon 37 and 44.</title>
        <authorList>
            <person name="Christensen H."/>
        </authorList>
    </citation>
    <scope>NUCLEOTIDE SEQUENCE [LARGE SCALE GENOMIC DNA]</scope>
    <source>
        <strain evidence="2 3">B96_3</strain>
    </source>
</reference>
<evidence type="ECO:0000313" key="2">
    <source>
        <dbReference type="EMBL" id="RIY31280.1"/>
    </source>
</evidence>
<feature type="non-terminal residue" evidence="2">
    <location>
        <position position="1"/>
    </location>
</feature>
<comment type="caution">
    <text evidence="2">The sequence shown here is derived from an EMBL/GenBank/DDBJ whole genome shotgun (WGS) entry which is preliminary data.</text>
</comment>
<dbReference type="EMBL" id="NRHC01000104">
    <property type="protein sequence ID" value="RIY31280.1"/>
    <property type="molecule type" value="Genomic_DNA"/>
</dbReference>
<gene>
    <name evidence="2" type="ORF">CKF54_06945</name>
</gene>
<feature type="coiled-coil region" evidence="1">
    <location>
        <begin position="51"/>
        <end position="85"/>
    </location>
</feature>
<protein>
    <submittedName>
        <fullName evidence="2">Uncharacterized protein</fullName>
    </submittedName>
</protein>
<keyword evidence="3" id="KW-1185">Reference proteome</keyword>
<organism evidence="2 3">
    <name type="scientific">Psittacicella hinzii</name>
    <dbReference type="NCBI Taxonomy" id="2028575"/>
    <lineage>
        <taxon>Bacteria</taxon>
        <taxon>Pseudomonadati</taxon>
        <taxon>Pseudomonadota</taxon>
        <taxon>Gammaproteobacteria</taxon>
        <taxon>Pasteurellales</taxon>
        <taxon>Psittacicellaceae</taxon>
        <taxon>Psittacicella</taxon>
    </lineage>
</organism>
<accession>A0A3A1Y1I3</accession>
<dbReference type="Proteomes" id="UP000265691">
    <property type="component" value="Unassembled WGS sequence"/>
</dbReference>
<proteinExistence type="predicted"/>
<keyword evidence="1" id="KW-0175">Coiled coil</keyword>
<evidence type="ECO:0000256" key="1">
    <source>
        <dbReference type="SAM" id="Coils"/>
    </source>
</evidence>
<name>A0A3A1Y1I3_9GAMM</name>
<sequence>ELGNLGFNEVLQQARELIEPKARISFPLTKKYDVESISGKKVLIKDIDAYKNQIIANIKENITLLEALEEQLKDTIDEIGKLYHAAIDQVDEIFKINENFLKNTKLSQQF</sequence>
<dbReference type="AlphaFoldDB" id="A0A3A1Y1I3"/>
<evidence type="ECO:0000313" key="3">
    <source>
        <dbReference type="Proteomes" id="UP000265691"/>
    </source>
</evidence>
<dbReference type="RefSeq" id="WP_222987563.1">
    <property type="nucleotide sequence ID" value="NZ_NRHC01000104.1"/>
</dbReference>